<keyword evidence="9" id="KW-0408">Iron</keyword>
<evidence type="ECO:0000256" key="1">
    <source>
        <dbReference type="ARBA" id="ARBA00001970"/>
    </source>
</evidence>
<proteinExistence type="inferred from homology"/>
<dbReference type="RefSeq" id="WP_099642447.1">
    <property type="nucleotide sequence ID" value="NZ_NKHF01000056.1"/>
</dbReference>
<keyword evidence="8" id="KW-0521">NADP</keyword>
<evidence type="ECO:0000313" key="19">
    <source>
        <dbReference type="Proteomes" id="UP000228621"/>
    </source>
</evidence>
<dbReference type="Gene3D" id="2.40.30.10">
    <property type="entry name" value="Translation factors"/>
    <property type="match status" value="1"/>
</dbReference>
<dbReference type="GO" id="GO:0071500">
    <property type="term" value="P:cellular response to nitrosative stress"/>
    <property type="evidence" value="ECO:0007669"/>
    <property type="project" value="TreeGrafter"/>
</dbReference>
<protein>
    <recommendedName>
        <fullName evidence="3">nitric oxide dioxygenase</fullName>
        <ecNumber evidence="3">1.14.12.17</ecNumber>
    </recommendedName>
</protein>
<sequence>MLTNNTIALVKQSAPLLAQVGPEITTRFYQRMFNQHPELKGVFNQSHQTSGKQPLALFGALAAYANYIDQPEILSEAILRINHKHVSLGISPEQYDIVGHHLIATLKAEFGDVFTDEIEQAWLNAYQFLADLFITAEHGLYQTAQQQHGGWQGLREFVIEKVVSNTEHIKSFYLKPLDGKALPSYQAGQFVSVFVPEEIIGVQQIRQYSLSVAPNPTYFRISVKSDGSVSQYLHTLSVGDTIKLTPPSGDFVRHNTKAAKVYISAGVGITPMLCMLGVHSQYTPDVEAHFLHANKTQSDLGFTAEVHQLGQSIQHFSTTTWLESDPKGTASGLMDIHAIKETLPTEQGEFYLCGPLAFMTFIKGQLQDVGVNPERIFYEIFGPHENLPN</sequence>
<dbReference type="InterPro" id="IPR000971">
    <property type="entry name" value="Globin"/>
</dbReference>
<evidence type="ECO:0000256" key="13">
    <source>
        <dbReference type="ARBA" id="ARBA00048649"/>
    </source>
</evidence>
<dbReference type="SUPFAM" id="SSF46458">
    <property type="entry name" value="Globin-like"/>
    <property type="match status" value="1"/>
</dbReference>
<dbReference type="OrthoDB" id="9801223at2"/>
<dbReference type="InterPro" id="IPR017927">
    <property type="entry name" value="FAD-bd_FR_type"/>
</dbReference>
<evidence type="ECO:0000256" key="4">
    <source>
        <dbReference type="ARBA" id="ARBA00022575"/>
    </source>
</evidence>
<dbReference type="SUPFAM" id="SSF63380">
    <property type="entry name" value="Riboflavin synthase domain-like"/>
    <property type="match status" value="1"/>
</dbReference>
<keyword evidence="15" id="KW-0813">Transport</keyword>
<keyword evidence="4" id="KW-0216">Detoxification</keyword>
<feature type="domain" description="Globin" evidence="16">
    <location>
        <begin position="1"/>
        <end position="138"/>
    </location>
</feature>
<evidence type="ECO:0000256" key="5">
    <source>
        <dbReference type="ARBA" id="ARBA00022617"/>
    </source>
</evidence>
<dbReference type="GO" id="GO:0009636">
    <property type="term" value="P:response to toxic substance"/>
    <property type="evidence" value="ECO:0007669"/>
    <property type="project" value="UniProtKB-KW"/>
</dbReference>
<evidence type="ECO:0000256" key="14">
    <source>
        <dbReference type="ARBA" id="ARBA00049433"/>
    </source>
</evidence>
<gene>
    <name evidence="18" type="ORF">CEX98_12740</name>
</gene>
<keyword evidence="5 15" id="KW-0349">Heme</keyword>
<comment type="catalytic activity">
    <reaction evidence="14">
        <text>2 nitric oxide + NADPH + 2 O2 = 2 nitrate + NADP(+) + H(+)</text>
        <dbReference type="Rhea" id="RHEA:19465"/>
        <dbReference type="ChEBI" id="CHEBI:15378"/>
        <dbReference type="ChEBI" id="CHEBI:15379"/>
        <dbReference type="ChEBI" id="CHEBI:16480"/>
        <dbReference type="ChEBI" id="CHEBI:17632"/>
        <dbReference type="ChEBI" id="CHEBI:57783"/>
        <dbReference type="ChEBI" id="CHEBI:58349"/>
        <dbReference type="EC" id="1.14.12.17"/>
    </reaction>
</comment>
<dbReference type="PROSITE" id="PS01033">
    <property type="entry name" value="GLOBIN"/>
    <property type="match status" value="1"/>
</dbReference>
<dbReference type="EC" id="1.14.12.17" evidence="3"/>
<dbReference type="GO" id="GO:0020037">
    <property type="term" value="F:heme binding"/>
    <property type="evidence" value="ECO:0007669"/>
    <property type="project" value="InterPro"/>
</dbReference>
<evidence type="ECO:0000256" key="12">
    <source>
        <dbReference type="ARBA" id="ARBA00034078"/>
    </source>
</evidence>
<dbReference type="PROSITE" id="PS51384">
    <property type="entry name" value="FAD_FR"/>
    <property type="match status" value="1"/>
</dbReference>
<dbReference type="GO" id="GO:0046210">
    <property type="term" value="P:nitric oxide catabolic process"/>
    <property type="evidence" value="ECO:0007669"/>
    <property type="project" value="TreeGrafter"/>
</dbReference>
<dbReference type="InterPro" id="IPR012292">
    <property type="entry name" value="Globin/Proto"/>
</dbReference>
<dbReference type="InterPro" id="IPR009050">
    <property type="entry name" value="Globin-like_sf"/>
</dbReference>
<evidence type="ECO:0000259" key="16">
    <source>
        <dbReference type="PROSITE" id="PS01033"/>
    </source>
</evidence>
<dbReference type="GO" id="GO:0046872">
    <property type="term" value="F:metal ion binding"/>
    <property type="evidence" value="ECO:0007669"/>
    <property type="project" value="UniProtKB-KW"/>
</dbReference>
<feature type="domain" description="FAD-binding FR-type" evidence="17">
    <location>
        <begin position="152"/>
        <end position="254"/>
    </location>
</feature>
<dbReference type="CDD" id="cd08922">
    <property type="entry name" value="FHb-globin"/>
    <property type="match status" value="1"/>
</dbReference>
<evidence type="ECO:0000256" key="3">
    <source>
        <dbReference type="ARBA" id="ARBA00012229"/>
    </source>
</evidence>
<dbReference type="GO" id="GO:0008941">
    <property type="term" value="F:nitric oxide dioxygenase NAD(P)H activity"/>
    <property type="evidence" value="ECO:0007669"/>
    <property type="project" value="UniProtKB-EC"/>
</dbReference>
<dbReference type="InterPro" id="IPR017938">
    <property type="entry name" value="Riboflavin_synthase-like_b-brl"/>
</dbReference>
<comment type="catalytic activity">
    <reaction evidence="13">
        <text>2 nitric oxide + NADH + 2 O2 = 2 nitrate + NAD(+) + H(+)</text>
        <dbReference type="Rhea" id="RHEA:19469"/>
        <dbReference type="ChEBI" id="CHEBI:15378"/>
        <dbReference type="ChEBI" id="CHEBI:15379"/>
        <dbReference type="ChEBI" id="CHEBI:16480"/>
        <dbReference type="ChEBI" id="CHEBI:17632"/>
        <dbReference type="ChEBI" id="CHEBI:57540"/>
        <dbReference type="ChEBI" id="CHEBI:57945"/>
        <dbReference type="EC" id="1.14.12.17"/>
    </reaction>
</comment>
<evidence type="ECO:0000256" key="10">
    <source>
        <dbReference type="ARBA" id="ARBA00023027"/>
    </source>
</evidence>
<comment type="cofactor">
    <cofactor evidence="1">
        <name>heme b</name>
        <dbReference type="ChEBI" id="CHEBI:60344"/>
    </cofactor>
</comment>
<dbReference type="PANTHER" id="PTHR43396">
    <property type="entry name" value="FLAVOHEMOPROTEIN"/>
    <property type="match status" value="1"/>
</dbReference>
<keyword evidence="6 15" id="KW-0561">Oxygen transport</keyword>
<dbReference type="Proteomes" id="UP000228621">
    <property type="component" value="Unassembled WGS sequence"/>
</dbReference>
<dbReference type="GO" id="GO:0005344">
    <property type="term" value="F:oxygen carrier activity"/>
    <property type="evidence" value="ECO:0007669"/>
    <property type="project" value="UniProtKB-KW"/>
</dbReference>
<dbReference type="Pfam" id="PF00042">
    <property type="entry name" value="Globin"/>
    <property type="match status" value="1"/>
</dbReference>
<evidence type="ECO:0000256" key="7">
    <source>
        <dbReference type="ARBA" id="ARBA00022723"/>
    </source>
</evidence>
<dbReference type="CDD" id="cd06184">
    <property type="entry name" value="flavohem_like_fad_nad_binding"/>
    <property type="match status" value="1"/>
</dbReference>
<accession>A0A2A5JPM1</accession>
<dbReference type="GO" id="GO:0019825">
    <property type="term" value="F:oxygen binding"/>
    <property type="evidence" value="ECO:0007669"/>
    <property type="project" value="InterPro"/>
</dbReference>
<dbReference type="FunFam" id="1.10.490.10:FF:000003">
    <property type="entry name" value="Flavohemoprotein"/>
    <property type="match status" value="1"/>
</dbReference>
<evidence type="ECO:0000313" key="18">
    <source>
        <dbReference type="EMBL" id="PCK31340.1"/>
    </source>
</evidence>
<keyword evidence="10" id="KW-0520">NAD</keyword>
<comment type="similarity">
    <text evidence="15">Belongs to the globin family.</text>
</comment>
<dbReference type="Gene3D" id="1.10.490.10">
    <property type="entry name" value="Globins"/>
    <property type="match status" value="1"/>
</dbReference>
<keyword evidence="19" id="KW-1185">Reference proteome</keyword>
<keyword evidence="18" id="KW-0223">Dioxygenase</keyword>
<dbReference type="NCBIfam" id="NF009805">
    <property type="entry name" value="PRK13289.1"/>
    <property type="match status" value="1"/>
</dbReference>
<name>A0A2A5JPM1_PSEO7</name>
<evidence type="ECO:0000256" key="15">
    <source>
        <dbReference type="RuleBase" id="RU000356"/>
    </source>
</evidence>
<dbReference type="SUPFAM" id="SSF52343">
    <property type="entry name" value="Ferredoxin reductase-like, C-terminal NADP-linked domain"/>
    <property type="match status" value="1"/>
</dbReference>
<dbReference type="PRINTS" id="PR00409">
    <property type="entry name" value="PHDIOXRDTASE"/>
</dbReference>
<dbReference type="GO" id="GO:0071949">
    <property type="term" value="F:FAD binding"/>
    <property type="evidence" value="ECO:0007669"/>
    <property type="project" value="TreeGrafter"/>
</dbReference>
<evidence type="ECO:0000256" key="8">
    <source>
        <dbReference type="ARBA" id="ARBA00022857"/>
    </source>
</evidence>
<comment type="function">
    <text evidence="11">Is involved in NO detoxification in an aerobic process, termed nitric oxide dioxygenase (NOD) reaction that utilizes O(2) and NAD(P)H to convert NO to nitrate, which protects the bacterium from various noxious nitrogen compounds. Therefore, plays a central role in the inducible response to nitrosative stress.</text>
</comment>
<evidence type="ECO:0000256" key="9">
    <source>
        <dbReference type="ARBA" id="ARBA00023004"/>
    </source>
</evidence>
<evidence type="ECO:0000256" key="11">
    <source>
        <dbReference type="ARBA" id="ARBA00025094"/>
    </source>
</evidence>
<comment type="caution">
    <text evidence="18">The sequence shown here is derived from an EMBL/GenBank/DDBJ whole genome shotgun (WGS) entry which is preliminary data.</text>
</comment>
<keyword evidence="18" id="KW-0560">Oxidoreductase</keyword>
<reference evidence="19" key="1">
    <citation type="journal article" date="2019" name="Genome Announc.">
        <title>Draft Genome Sequence of Pseudoalteromonas piscicida Strain 36Y ROTHPW, an Hypersaline Seawater Isolate from the South Coast of Sonora, Mexico.</title>
        <authorList>
            <person name="Sanchez-Diaz R."/>
            <person name="Molina-Garza Z.J."/>
            <person name="Cruz-Suarez L.E."/>
            <person name="Selvin J."/>
            <person name="Kiran G.S."/>
            <person name="Ibarra-Gamez J.C."/>
            <person name="Gomez-Gil B."/>
            <person name="Galaviz-Silva L."/>
        </authorList>
    </citation>
    <scope>NUCLEOTIDE SEQUENCE [LARGE SCALE GENOMIC DNA]</scope>
    <source>
        <strain evidence="19">36Y_RITHPW</strain>
    </source>
</reference>
<dbReference type="InterPro" id="IPR001433">
    <property type="entry name" value="OxRdtase_FAD/NAD-bd"/>
</dbReference>
<dbReference type="InterPro" id="IPR039261">
    <property type="entry name" value="FNR_nucleotide-bd"/>
</dbReference>
<dbReference type="EMBL" id="NKHF01000056">
    <property type="protein sequence ID" value="PCK31340.1"/>
    <property type="molecule type" value="Genomic_DNA"/>
</dbReference>
<dbReference type="InterPro" id="IPR008333">
    <property type="entry name" value="Cbr1-like_FAD-bd_dom"/>
</dbReference>
<evidence type="ECO:0000259" key="17">
    <source>
        <dbReference type="PROSITE" id="PS51384"/>
    </source>
</evidence>
<comment type="similarity">
    <text evidence="2">In the C-terminal section; belongs to the flavoprotein pyridine nucleotide cytochrome reductase family.</text>
</comment>
<dbReference type="Pfam" id="PF00175">
    <property type="entry name" value="NAD_binding_1"/>
    <property type="match status" value="1"/>
</dbReference>
<comment type="cofactor">
    <cofactor evidence="12">
        <name>[2Fe-2S] cluster</name>
        <dbReference type="ChEBI" id="CHEBI:190135"/>
    </cofactor>
</comment>
<dbReference type="AlphaFoldDB" id="A0A2A5JPM1"/>
<dbReference type="PANTHER" id="PTHR43396:SF3">
    <property type="entry name" value="FLAVOHEMOPROTEIN"/>
    <property type="match status" value="1"/>
</dbReference>
<keyword evidence="7" id="KW-0479">Metal-binding</keyword>
<evidence type="ECO:0000256" key="6">
    <source>
        <dbReference type="ARBA" id="ARBA00022621"/>
    </source>
</evidence>
<evidence type="ECO:0000256" key="2">
    <source>
        <dbReference type="ARBA" id="ARBA00006401"/>
    </source>
</evidence>
<dbReference type="Pfam" id="PF00970">
    <property type="entry name" value="FAD_binding_6"/>
    <property type="match status" value="1"/>
</dbReference>
<dbReference type="Gene3D" id="3.40.50.80">
    <property type="entry name" value="Nucleotide-binding domain of ferredoxin-NADP reductase (FNR) module"/>
    <property type="match status" value="1"/>
</dbReference>
<organism evidence="18 19">
    <name type="scientific">Pseudoalteromonas piscicida</name>
    <dbReference type="NCBI Taxonomy" id="43662"/>
    <lineage>
        <taxon>Bacteria</taxon>
        <taxon>Pseudomonadati</taxon>
        <taxon>Pseudomonadota</taxon>
        <taxon>Gammaproteobacteria</taxon>
        <taxon>Alteromonadales</taxon>
        <taxon>Pseudoalteromonadaceae</taxon>
        <taxon>Pseudoalteromonas</taxon>
    </lineage>
</organism>